<name>A0A5B8UW62_9SPHI</name>
<dbReference type="SUPFAM" id="SSF53756">
    <property type="entry name" value="UDP-Glycosyltransferase/glycogen phosphorylase"/>
    <property type="match status" value="1"/>
</dbReference>
<evidence type="ECO:0000313" key="2">
    <source>
        <dbReference type="EMBL" id="QEC62571.1"/>
    </source>
</evidence>
<protein>
    <submittedName>
        <fullName evidence="2">Glycosyltransferase family 4 protein</fullName>
    </submittedName>
</protein>
<dbReference type="PANTHER" id="PTHR45947">
    <property type="entry name" value="SULFOQUINOVOSYL TRANSFERASE SQD2"/>
    <property type="match status" value="1"/>
</dbReference>
<sequence length="413" mass="46646">MRSVVASPTIAPHVRQTVTAYQEAGFLETFYTSFFTHPDYRLAAALSRVPQFGHEIRKRAFHELPIEKIAARPWPELFRSLSARTLGPRTTDRLWEWSELGFDQWVARNLSVRADVVHTYEHAALATLTAAKKMHIFSIYEQPSQHHTCFSQIARKQMVLYPELRNATDDLQVNTHAARRNRRRDAELSMASVVLCNSLFTKNTLIAAGVEAKKIAVIPLAFPEVSAMEKITPATGPLKFLYAGNQSMRKGVHILYQAWRRCNFSESQASLWLIGNMSLPLSLRNGLPGDVLIREHIAHNELMQLYSQADVLVFPTLADGFGMVVTEAMSQGLPVIASTNSCGPDIIEPFYDGWLVPPGEVDALAEHLRWCVGHRDEVAACGRAAKKKAGSYQWPEYRQNLMKLVTKEWTQFR</sequence>
<dbReference type="InterPro" id="IPR001296">
    <property type="entry name" value="Glyco_trans_1"/>
</dbReference>
<dbReference type="OrthoDB" id="596635at2"/>
<keyword evidence="2" id="KW-0808">Transferase</keyword>
<dbReference type="InterPro" id="IPR050194">
    <property type="entry name" value="Glycosyltransferase_grp1"/>
</dbReference>
<reference evidence="2 3" key="1">
    <citation type="journal article" date="2017" name="Curr. Microbiol.">
        <title>Mucilaginibacter ginsenosidivorans sp. nov., Isolated from Soil of Ginseng Field.</title>
        <authorList>
            <person name="Kim M.M."/>
            <person name="Siddiqi M.Z."/>
            <person name="Im W.T."/>
        </authorList>
    </citation>
    <scope>NUCLEOTIDE SEQUENCE [LARGE SCALE GENOMIC DNA]</scope>
    <source>
        <strain evidence="2 3">Gsoil 3017</strain>
    </source>
</reference>
<dbReference type="RefSeq" id="WP_147031148.1">
    <property type="nucleotide sequence ID" value="NZ_CP042436.1"/>
</dbReference>
<dbReference type="GO" id="GO:0016758">
    <property type="term" value="F:hexosyltransferase activity"/>
    <property type="evidence" value="ECO:0007669"/>
    <property type="project" value="TreeGrafter"/>
</dbReference>
<proteinExistence type="predicted"/>
<dbReference type="Pfam" id="PF00534">
    <property type="entry name" value="Glycos_transf_1"/>
    <property type="match status" value="1"/>
</dbReference>
<evidence type="ECO:0000313" key="3">
    <source>
        <dbReference type="Proteomes" id="UP000321479"/>
    </source>
</evidence>
<evidence type="ECO:0000259" key="1">
    <source>
        <dbReference type="Pfam" id="PF00534"/>
    </source>
</evidence>
<dbReference type="Proteomes" id="UP000321479">
    <property type="component" value="Chromosome"/>
</dbReference>
<dbReference type="CDD" id="cd03801">
    <property type="entry name" value="GT4_PimA-like"/>
    <property type="match status" value="1"/>
</dbReference>
<gene>
    <name evidence="2" type="ORF">FRZ54_08200</name>
</gene>
<accession>A0A5B8UW62</accession>
<dbReference type="AlphaFoldDB" id="A0A5B8UW62"/>
<dbReference type="EMBL" id="CP042436">
    <property type="protein sequence ID" value="QEC62571.1"/>
    <property type="molecule type" value="Genomic_DNA"/>
</dbReference>
<dbReference type="Gene3D" id="3.40.50.2000">
    <property type="entry name" value="Glycogen Phosphorylase B"/>
    <property type="match status" value="2"/>
</dbReference>
<organism evidence="2 3">
    <name type="scientific">Mucilaginibacter ginsenosidivorans</name>
    <dbReference type="NCBI Taxonomy" id="398053"/>
    <lineage>
        <taxon>Bacteria</taxon>
        <taxon>Pseudomonadati</taxon>
        <taxon>Bacteroidota</taxon>
        <taxon>Sphingobacteriia</taxon>
        <taxon>Sphingobacteriales</taxon>
        <taxon>Sphingobacteriaceae</taxon>
        <taxon>Mucilaginibacter</taxon>
    </lineage>
</organism>
<keyword evidence="3" id="KW-1185">Reference proteome</keyword>
<feature type="domain" description="Glycosyl transferase family 1" evidence="1">
    <location>
        <begin position="229"/>
        <end position="387"/>
    </location>
</feature>
<dbReference type="PANTHER" id="PTHR45947:SF3">
    <property type="entry name" value="SULFOQUINOVOSYL TRANSFERASE SQD2"/>
    <property type="match status" value="1"/>
</dbReference>
<dbReference type="KEGG" id="mgin:FRZ54_08200"/>